<name>A0AAP0E8C6_9MAGN</name>
<accession>A0AAP0E8C6</accession>
<protein>
    <submittedName>
        <fullName evidence="1">Uncharacterized protein</fullName>
    </submittedName>
</protein>
<evidence type="ECO:0000313" key="2">
    <source>
        <dbReference type="Proteomes" id="UP001420932"/>
    </source>
</evidence>
<sequence length="135" mass="15369">MWTPFNKLAKDPRQVTGRLAHFRCLLNQRRVATDPLAGLGRVVPVEPDSSLAVFLDFLLQILYSAVKSVEQPKKENRREGQSQLCKSKATIRIASTVKAIVDERIGNGKFLVIGYWQRTYEQSRNWSPDLIKVEA</sequence>
<keyword evidence="2" id="KW-1185">Reference proteome</keyword>
<reference evidence="1 2" key="1">
    <citation type="submission" date="2024-01" db="EMBL/GenBank/DDBJ databases">
        <title>Genome assemblies of Stephania.</title>
        <authorList>
            <person name="Yang L."/>
        </authorList>
    </citation>
    <scope>NUCLEOTIDE SEQUENCE [LARGE SCALE GENOMIC DNA]</scope>
    <source>
        <strain evidence="1">YNDBR</strain>
        <tissue evidence="1">Leaf</tissue>
    </source>
</reference>
<proteinExistence type="predicted"/>
<evidence type="ECO:0000313" key="1">
    <source>
        <dbReference type="EMBL" id="KAK9087245.1"/>
    </source>
</evidence>
<dbReference type="AlphaFoldDB" id="A0AAP0E8C6"/>
<dbReference type="EMBL" id="JBBNAF010000013">
    <property type="protein sequence ID" value="KAK9087245.1"/>
    <property type="molecule type" value="Genomic_DNA"/>
</dbReference>
<gene>
    <name evidence="1" type="ORF">Syun_029639</name>
</gene>
<organism evidence="1 2">
    <name type="scientific">Stephania yunnanensis</name>
    <dbReference type="NCBI Taxonomy" id="152371"/>
    <lineage>
        <taxon>Eukaryota</taxon>
        <taxon>Viridiplantae</taxon>
        <taxon>Streptophyta</taxon>
        <taxon>Embryophyta</taxon>
        <taxon>Tracheophyta</taxon>
        <taxon>Spermatophyta</taxon>
        <taxon>Magnoliopsida</taxon>
        <taxon>Ranunculales</taxon>
        <taxon>Menispermaceae</taxon>
        <taxon>Menispermoideae</taxon>
        <taxon>Cissampelideae</taxon>
        <taxon>Stephania</taxon>
    </lineage>
</organism>
<comment type="caution">
    <text evidence="1">The sequence shown here is derived from an EMBL/GenBank/DDBJ whole genome shotgun (WGS) entry which is preliminary data.</text>
</comment>
<dbReference type="Proteomes" id="UP001420932">
    <property type="component" value="Unassembled WGS sequence"/>
</dbReference>